<evidence type="ECO:0000313" key="1">
    <source>
        <dbReference type="EMBL" id="CAE8728169.1"/>
    </source>
</evidence>
<dbReference type="InterPro" id="IPR015422">
    <property type="entry name" value="PyrdxlP-dep_Trfase_small"/>
</dbReference>
<accession>A0A813LDW3</accession>
<dbReference type="EMBL" id="CAJNNW010035508">
    <property type="protein sequence ID" value="CAE8728169.1"/>
    <property type="molecule type" value="Genomic_DNA"/>
</dbReference>
<gene>
    <name evidence="1" type="ORF">PGLA2088_LOCUS45042</name>
</gene>
<dbReference type="InterPro" id="IPR000653">
    <property type="entry name" value="DegT/StrS_aminotransferase"/>
</dbReference>
<dbReference type="AlphaFoldDB" id="A0A813LDW3"/>
<comment type="caution">
    <text evidence="1">The sequence shown here is derived from an EMBL/GenBank/DDBJ whole genome shotgun (WGS) entry which is preliminary data.</text>
</comment>
<sequence length="150" mass="16803">LAAVGVAAAEMLPVMIERKRRIHGWYAENMSKRPELKGIRLQHESDGDDSVWWINAALLPEGMDGEEVGMQLMKDFPDIEIRPGFFPLGNMEIFKSTWNRPCPNAELLYKRLVCLPSSNQLQEVDIERVCGALVDAICAVSKKSTGSTEK</sequence>
<evidence type="ECO:0000313" key="2">
    <source>
        <dbReference type="Proteomes" id="UP000626109"/>
    </source>
</evidence>
<dbReference type="Proteomes" id="UP000626109">
    <property type="component" value="Unassembled WGS sequence"/>
</dbReference>
<protein>
    <submittedName>
        <fullName evidence="1">Uncharacterized protein</fullName>
    </submittedName>
</protein>
<organism evidence="1 2">
    <name type="scientific">Polarella glacialis</name>
    <name type="common">Dinoflagellate</name>
    <dbReference type="NCBI Taxonomy" id="89957"/>
    <lineage>
        <taxon>Eukaryota</taxon>
        <taxon>Sar</taxon>
        <taxon>Alveolata</taxon>
        <taxon>Dinophyceae</taxon>
        <taxon>Suessiales</taxon>
        <taxon>Suessiaceae</taxon>
        <taxon>Polarella</taxon>
    </lineage>
</organism>
<name>A0A813LDW3_POLGL</name>
<reference evidence="1" key="1">
    <citation type="submission" date="2021-02" db="EMBL/GenBank/DDBJ databases">
        <authorList>
            <person name="Dougan E. K."/>
            <person name="Rhodes N."/>
            <person name="Thang M."/>
            <person name="Chan C."/>
        </authorList>
    </citation>
    <scope>NUCLEOTIDE SEQUENCE</scope>
</reference>
<dbReference type="Pfam" id="PF01041">
    <property type="entry name" value="DegT_DnrJ_EryC1"/>
    <property type="match status" value="1"/>
</dbReference>
<dbReference type="InterPro" id="IPR015424">
    <property type="entry name" value="PyrdxlP-dep_Trfase"/>
</dbReference>
<feature type="non-terminal residue" evidence="1">
    <location>
        <position position="150"/>
    </location>
</feature>
<dbReference type="SUPFAM" id="SSF53383">
    <property type="entry name" value="PLP-dependent transferases"/>
    <property type="match status" value="1"/>
</dbReference>
<proteinExistence type="predicted"/>
<dbReference type="Gene3D" id="3.90.1150.10">
    <property type="entry name" value="Aspartate Aminotransferase, domain 1"/>
    <property type="match status" value="1"/>
</dbReference>